<accession>A0A0A5GFT9</accession>
<evidence type="ECO:0000313" key="3">
    <source>
        <dbReference type="Proteomes" id="UP000030528"/>
    </source>
</evidence>
<keyword evidence="3" id="KW-1185">Reference proteome</keyword>
<reference evidence="2 3" key="1">
    <citation type="submission" date="2013-08" db="EMBL/GenBank/DDBJ databases">
        <authorList>
            <person name="Huang J."/>
            <person name="Wang G."/>
        </authorList>
    </citation>
    <scope>NUCLEOTIDE SEQUENCE [LARGE SCALE GENOMIC DNA]</scope>
    <source>
        <strain evidence="2 3">JSM 076056</strain>
    </source>
</reference>
<keyword evidence="1" id="KW-0472">Membrane</keyword>
<dbReference type="EMBL" id="AVPE01000018">
    <property type="protein sequence ID" value="KGX89980.1"/>
    <property type="molecule type" value="Genomic_DNA"/>
</dbReference>
<gene>
    <name evidence="2" type="ORF">N781_08695</name>
</gene>
<organism evidence="2 3">
    <name type="scientific">Pontibacillus halophilus JSM 076056 = DSM 19796</name>
    <dbReference type="NCBI Taxonomy" id="1385510"/>
    <lineage>
        <taxon>Bacteria</taxon>
        <taxon>Bacillati</taxon>
        <taxon>Bacillota</taxon>
        <taxon>Bacilli</taxon>
        <taxon>Bacillales</taxon>
        <taxon>Bacillaceae</taxon>
        <taxon>Pontibacillus</taxon>
    </lineage>
</organism>
<comment type="caution">
    <text evidence="2">The sequence shown here is derived from an EMBL/GenBank/DDBJ whole genome shotgun (WGS) entry which is preliminary data.</text>
</comment>
<evidence type="ECO:0000256" key="1">
    <source>
        <dbReference type="SAM" id="Phobius"/>
    </source>
</evidence>
<sequence length="72" mass="8231">MHGERRELKQNAAPIQFIKVMFFVVVVSPGAFWLLREEPSAKRLERPQGANTQVFFEEKVTNSTNTGILRGQ</sequence>
<protein>
    <submittedName>
        <fullName evidence="2">Uncharacterized protein</fullName>
    </submittedName>
</protein>
<feature type="transmembrane region" description="Helical" evidence="1">
    <location>
        <begin position="15"/>
        <end position="35"/>
    </location>
</feature>
<name>A0A0A5GFT9_9BACI</name>
<proteinExistence type="predicted"/>
<keyword evidence="1" id="KW-0812">Transmembrane</keyword>
<dbReference type="AlphaFoldDB" id="A0A0A5GFT9"/>
<dbReference type="Proteomes" id="UP000030528">
    <property type="component" value="Unassembled WGS sequence"/>
</dbReference>
<keyword evidence="1" id="KW-1133">Transmembrane helix</keyword>
<evidence type="ECO:0000313" key="2">
    <source>
        <dbReference type="EMBL" id="KGX89980.1"/>
    </source>
</evidence>